<keyword evidence="14" id="KW-1185">Reference proteome</keyword>
<dbReference type="HAMAP" id="MF_00123">
    <property type="entry name" value="Arg_tRNA_synth"/>
    <property type="match status" value="1"/>
</dbReference>
<evidence type="ECO:0000256" key="1">
    <source>
        <dbReference type="ARBA" id="ARBA00005594"/>
    </source>
</evidence>
<dbReference type="PANTHER" id="PTHR11956">
    <property type="entry name" value="ARGINYL-TRNA SYNTHETASE"/>
    <property type="match status" value="1"/>
</dbReference>
<protein>
    <recommendedName>
        <fullName evidence="9">Arginine--tRNA ligase</fullName>
        <ecNumber evidence="9">6.1.1.19</ecNumber>
    </recommendedName>
    <alternativeName>
        <fullName evidence="9">Arginyl-tRNA synthetase</fullName>
        <shortName evidence="9">ArgRS</shortName>
    </alternativeName>
</protein>
<evidence type="ECO:0000256" key="5">
    <source>
        <dbReference type="ARBA" id="ARBA00022840"/>
    </source>
</evidence>
<evidence type="ECO:0000256" key="7">
    <source>
        <dbReference type="ARBA" id="ARBA00023146"/>
    </source>
</evidence>
<accession>A0ABU9MC05</accession>
<dbReference type="EC" id="6.1.1.19" evidence="9"/>
<dbReference type="EMBL" id="JBCFXD010000011">
    <property type="protein sequence ID" value="MEL7560438.1"/>
    <property type="molecule type" value="Genomic_DNA"/>
</dbReference>
<dbReference type="PROSITE" id="PS00178">
    <property type="entry name" value="AA_TRNA_LIGASE_I"/>
    <property type="match status" value="1"/>
</dbReference>
<gene>
    <name evidence="9 13" type="primary">argS</name>
    <name evidence="13" type="ORF">AAGW23_16465</name>
</gene>
<organism evidence="13 14">
    <name type="scientific">Stutzerimonas chloritidismutans</name>
    <name type="common">Pseudomonas chloritidismutans</name>
    <dbReference type="NCBI Taxonomy" id="203192"/>
    <lineage>
        <taxon>Bacteria</taxon>
        <taxon>Pseudomonadati</taxon>
        <taxon>Pseudomonadota</taxon>
        <taxon>Gammaproteobacteria</taxon>
        <taxon>Pseudomonadales</taxon>
        <taxon>Pseudomonadaceae</taxon>
        <taxon>Stutzerimonas</taxon>
    </lineage>
</organism>
<dbReference type="InterPro" id="IPR036695">
    <property type="entry name" value="Arg-tRNA-synth_N_sf"/>
</dbReference>
<keyword evidence="5 9" id="KW-0067">ATP-binding</keyword>
<keyword evidence="2 9" id="KW-0963">Cytoplasm</keyword>
<dbReference type="SUPFAM" id="SSF52374">
    <property type="entry name" value="Nucleotidylyl transferase"/>
    <property type="match status" value="1"/>
</dbReference>
<proteinExistence type="inferred from homology"/>
<feature type="short sequence motif" description="'HIGH' region" evidence="9">
    <location>
        <begin position="127"/>
        <end position="137"/>
    </location>
</feature>
<comment type="caution">
    <text evidence="13">The sequence shown here is derived from an EMBL/GenBank/DDBJ whole genome shotgun (WGS) entry which is preliminary data.</text>
</comment>
<comment type="similarity">
    <text evidence="1 9 10">Belongs to the class-I aminoacyl-tRNA synthetase family.</text>
</comment>
<evidence type="ECO:0000259" key="11">
    <source>
        <dbReference type="SMART" id="SM00836"/>
    </source>
</evidence>
<dbReference type="Gene3D" id="3.30.1360.70">
    <property type="entry name" value="Arginyl tRNA synthetase N-terminal domain"/>
    <property type="match status" value="1"/>
</dbReference>
<evidence type="ECO:0000256" key="6">
    <source>
        <dbReference type="ARBA" id="ARBA00022917"/>
    </source>
</evidence>
<dbReference type="Pfam" id="PF03485">
    <property type="entry name" value="Arg_tRNA_synt_N"/>
    <property type="match status" value="1"/>
</dbReference>
<dbReference type="Gene3D" id="1.10.730.10">
    <property type="entry name" value="Isoleucyl-tRNA Synthetase, Domain 1"/>
    <property type="match status" value="1"/>
</dbReference>
<dbReference type="NCBIfam" id="TIGR00456">
    <property type="entry name" value="argS"/>
    <property type="match status" value="1"/>
</dbReference>
<feature type="domain" description="Arginyl tRNA synthetase N-terminal" evidence="12">
    <location>
        <begin position="3"/>
        <end position="91"/>
    </location>
</feature>
<dbReference type="InterPro" id="IPR005148">
    <property type="entry name" value="Arg-tRNA-synth_N"/>
</dbReference>
<feature type="domain" description="DALR anticodon binding" evidence="11">
    <location>
        <begin position="464"/>
        <end position="580"/>
    </location>
</feature>
<dbReference type="InterPro" id="IPR008909">
    <property type="entry name" value="DALR_anticod-bd"/>
</dbReference>
<keyword evidence="4 9" id="KW-0547">Nucleotide-binding</keyword>
<evidence type="ECO:0000256" key="10">
    <source>
        <dbReference type="RuleBase" id="RU363038"/>
    </source>
</evidence>
<dbReference type="Pfam" id="PF00750">
    <property type="entry name" value="tRNA-synt_1d"/>
    <property type="match status" value="1"/>
</dbReference>
<dbReference type="Proteomes" id="UP001467669">
    <property type="component" value="Unassembled WGS sequence"/>
</dbReference>
<keyword evidence="3 9" id="KW-0436">Ligase</keyword>
<evidence type="ECO:0000256" key="2">
    <source>
        <dbReference type="ARBA" id="ARBA00022490"/>
    </source>
</evidence>
<dbReference type="Gene3D" id="3.40.50.620">
    <property type="entry name" value="HUPs"/>
    <property type="match status" value="1"/>
</dbReference>
<dbReference type="SUPFAM" id="SSF55190">
    <property type="entry name" value="Arginyl-tRNA synthetase (ArgRS), N-terminal 'additional' domain"/>
    <property type="match status" value="1"/>
</dbReference>
<evidence type="ECO:0000256" key="9">
    <source>
        <dbReference type="HAMAP-Rule" id="MF_00123"/>
    </source>
</evidence>
<dbReference type="PANTHER" id="PTHR11956:SF5">
    <property type="entry name" value="ARGININE--TRNA LIGASE, CYTOPLASMIC"/>
    <property type="match status" value="1"/>
</dbReference>
<evidence type="ECO:0000313" key="13">
    <source>
        <dbReference type="EMBL" id="MEL7560438.1"/>
    </source>
</evidence>
<dbReference type="SUPFAM" id="SSF47323">
    <property type="entry name" value="Anticodon-binding domain of a subclass of class I aminoacyl-tRNA synthetases"/>
    <property type="match status" value="1"/>
</dbReference>
<dbReference type="InterPro" id="IPR035684">
    <property type="entry name" value="ArgRS_core"/>
</dbReference>
<evidence type="ECO:0000313" key="14">
    <source>
        <dbReference type="Proteomes" id="UP001467669"/>
    </source>
</evidence>
<dbReference type="InterPro" id="IPR001278">
    <property type="entry name" value="Arg-tRNA-ligase"/>
</dbReference>
<dbReference type="CDD" id="cd00671">
    <property type="entry name" value="ArgRS_core"/>
    <property type="match status" value="1"/>
</dbReference>
<dbReference type="InterPro" id="IPR014729">
    <property type="entry name" value="Rossmann-like_a/b/a_fold"/>
</dbReference>
<comment type="subunit">
    <text evidence="9">Monomer.</text>
</comment>
<dbReference type="SMART" id="SM01016">
    <property type="entry name" value="Arg_tRNA_synt_N"/>
    <property type="match status" value="1"/>
</dbReference>
<evidence type="ECO:0000259" key="12">
    <source>
        <dbReference type="SMART" id="SM01016"/>
    </source>
</evidence>
<keyword evidence="6 9" id="KW-0648">Protein biosynthesis</keyword>
<dbReference type="InterPro" id="IPR001412">
    <property type="entry name" value="aa-tRNA-synth_I_CS"/>
</dbReference>
<comment type="subcellular location">
    <subcellularLocation>
        <location evidence="9">Cytoplasm</location>
    </subcellularLocation>
</comment>
<dbReference type="GO" id="GO:0004814">
    <property type="term" value="F:arginine-tRNA ligase activity"/>
    <property type="evidence" value="ECO:0007669"/>
    <property type="project" value="UniProtKB-EC"/>
</dbReference>
<dbReference type="InterPro" id="IPR009080">
    <property type="entry name" value="tRNAsynth_Ia_anticodon-bd"/>
</dbReference>
<keyword evidence="7 9" id="KW-0030">Aminoacyl-tRNA synthetase</keyword>
<dbReference type="SMART" id="SM00836">
    <property type="entry name" value="DALR_1"/>
    <property type="match status" value="1"/>
</dbReference>
<dbReference type="RefSeq" id="WP_342407423.1">
    <property type="nucleotide sequence ID" value="NZ_JBCFXD010000011.1"/>
</dbReference>
<reference evidence="13 14" key="1">
    <citation type="submission" date="2024-04" db="EMBL/GenBank/DDBJ databases">
        <title>Draft Genome Sequence of Isolates Cultured from Underwater Hawaii Seamounts in the North Pacific Ocean.</title>
        <authorList>
            <person name="Sharma I."/>
            <person name="Darden B."/>
            <person name="Creggett J."/>
            <person name="Taylor S."/>
            <person name="Grant M.P."/>
            <person name="Scott J."/>
            <person name="Attles S."/>
            <person name="Walker S."/>
            <person name="Johnson G."/>
            <person name="St. Cloud C."/>
        </authorList>
    </citation>
    <scope>NUCLEOTIDE SEQUENCE [LARGE SCALE GENOMIC DNA]</scope>
    <source>
        <strain evidence="13 14">03GJ23</strain>
    </source>
</reference>
<dbReference type="PRINTS" id="PR01038">
    <property type="entry name" value="TRNASYNTHARG"/>
</dbReference>
<dbReference type="Pfam" id="PF05746">
    <property type="entry name" value="DALR_1"/>
    <property type="match status" value="1"/>
</dbReference>
<sequence>MKDSIRHLIQQALARLTAEGVLPEGSNPTIQVENTRDKTHGDFASNVAMMLAKPAGMKPRDLAQKLIDALPADPSVSKVEIAGPGFLNFFQNSAALAQRLDAALADPHLGVSKTSSTQRVVVDLSSPNLAKEMHVGHLRSTIIGDAVARVLEFLGDEVIRQNHVGDWGTQFGMLLAYVMEQPKGFDSPELADLEGFYRAAKQRFDESPEFAERARKLVVELQAGDTECLRLWKQFNELSLSHAQQVYDRLNVRLTPDDVKGESAYNAELADIVSSLKAKELLSESNGAQCVFLDEFKNAEGNPLPVIVQKAGGGYLYATTDLASMRYRSQQLKADRALYFVDQRQALHFQMTFEVARRADFVRSDMQLEHMGFGTMNGADGRPFKTRDGGTVKLVDLLDEAEQRAYSLVKSKNPVLEEEELRQIARAVGIGAVKYADLSKHRTSDYSFNFEQMLSFEGNTAPYLLYAYTRVASVFRKLGTGMDGLGGEINLDAEQEQALGAKLAQFSEVLNGVGEKGVPHLLCSYLYDLAGLFSSFYEHCPILTAENETVKQSRLRLAALTGKTLKQGLDLLGLETLERM</sequence>
<evidence type="ECO:0000256" key="4">
    <source>
        <dbReference type="ARBA" id="ARBA00022741"/>
    </source>
</evidence>
<evidence type="ECO:0000256" key="8">
    <source>
        <dbReference type="ARBA" id="ARBA00049339"/>
    </source>
</evidence>
<dbReference type="CDD" id="cd07956">
    <property type="entry name" value="Anticodon_Ia_Arg"/>
    <property type="match status" value="1"/>
</dbReference>
<comment type="catalytic activity">
    <reaction evidence="8 9">
        <text>tRNA(Arg) + L-arginine + ATP = L-arginyl-tRNA(Arg) + AMP + diphosphate</text>
        <dbReference type="Rhea" id="RHEA:20301"/>
        <dbReference type="Rhea" id="RHEA-COMP:9658"/>
        <dbReference type="Rhea" id="RHEA-COMP:9673"/>
        <dbReference type="ChEBI" id="CHEBI:30616"/>
        <dbReference type="ChEBI" id="CHEBI:32682"/>
        <dbReference type="ChEBI" id="CHEBI:33019"/>
        <dbReference type="ChEBI" id="CHEBI:78442"/>
        <dbReference type="ChEBI" id="CHEBI:78513"/>
        <dbReference type="ChEBI" id="CHEBI:456215"/>
        <dbReference type="EC" id="6.1.1.19"/>
    </reaction>
</comment>
<name>A0ABU9MC05_STUCH</name>
<evidence type="ECO:0000256" key="3">
    <source>
        <dbReference type="ARBA" id="ARBA00022598"/>
    </source>
</evidence>